<evidence type="ECO:0000256" key="1">
    <source>
        <dbReference type="SAM" id="MobiDB-lite"/>
    </source>
</evidence>
<sequence length="221" mass="23253">MSGPGPDSDDADNTKPDSPITDAAATHSPEHECRCSTNPAPHSRPALPARARHHRRVPAPHPGLRDHRPRCRCRARLPRDLPVRLRGPVGGGLARGSRTGHGQSRIRRPVFPHRSARTRRLAGCGRLASAVVPCSPQTASAASTWPDPAGSTSRVGPFPGGFDSVQSSTSRASRGIASMSESCSAGESLVSMALTSQSSLASCATRSSRCPSSLSDMSTRR</sequence>
<gene>
    <name evidence="2" type="ORF">NS506_03994</name>
</gene>
<feature type="region of interest" description="Disordered" evidence="1">
    <location>
        <begin position="139"/>
        <end position="170"/>
    </location>
</feature>
<evidence type="ECO:0000313" key="3">
    <source>
        <dbReference type="Proteomes" id="UP000180166"/>
    </source>
</evidence>
<accession>A0ABC8AUY3</accession>
<reference evidence="2 3" key="1">
    <citation type="submission" date="2016-10" db="EMBL/GenBank/DDBJ databases">
        <title>Genome sequence of Nocardia seriolae strain EM150506, isolated from Anguila japonica.</title>
        <authorList>
            <person name="Han H.-J."/>
        </authorList>
    </citation>
    <scope>NUCLEOTIDE SEQUENCE [LARGE SCALE GENOMIC DNA]</scope>
    <source>
        <strain evidence="2 3">EM150506</strain>
    </source>
</reference>
<feature type="region of interest" description="Disordered" evidence="1">
    <location>
        <begin position="82"/>
        <end position="105"/>
    </location>
</feature>
<feature type="region of interest" description="Disordered" evidence="1">
    <location>
        <begin position="199"/>
        <end position="221"/>
    </location>
</feature>
<dbReference type="KEGG" id="nsr:NS506_03994"/>
<protein>
    <submittedName>
        <fullName evidence="2">Uncharacterized protein</fullName>
    </submittedName>
</protein>
<feature type="region of interest" description="Disordered" evidence="1">
    <location>
        <begin position="1"/>
        <end position="69"/>
    </location>
</feature>
<dbReference type="EMBL" id="CP017839">
    <property type="protein sequence ID" value="APA98042.1"/>
    <property type="molecule type" value="Genomic_DNA"/>
</dbReference>
<evidence type="ECO:0000313" key="2">
    <source>
        <dbReference type="EMBL" id="APA98042.1"/>
    </source>
</evidence>
<dbReference type="AlphaFoldDB" id="A0ABC8AUY3"/>
<organism evidence="2 3">
    <name type="scientific">Nocardia seriolae</name>
    <dbReference type="NCBI Taxonomy" id="37332"/>
    <lineage>
        <taxon>Bacteria</taxon>
        <taxon>Bacillati</taxon>
        <taxon>Actinomycetota</taxon>
        <taxon>Actinomycetes</taxon>
        <taxon>Mycobacteriales</taxon>
        <taxon>Nocardiaceae</taxon>
        <taxon>Nocardia</taxon>
    </lineage>
</organism>
<dbReference type="Proteomes" id="UP000180166">
    <property type="component" value="Chromosome"/>
</dbReference>
<feature type="compositionally biased region" description="Low complexity" evidence="1">
    <location>
        <begin position="39"/>
        <end position="49"/>
    </location>
</feature>
<name>A0ABC8AUY3_9NOCA</name>
<proteinExistence type="predicted"/>